<proteinExistence type="inferred from homology"/>
<dbReference type="PANTHER" id="PTHR24056">
    <property type="entry name" value="CELL DIVISION PROTEIN KINASE"/>
    <property type="match status" value="1"/>
</dbReference>
<dbReference type="Proteomes" id="UP000886885">
    <property type="component" value="Chromosome 5D"/>
</dbReference>
<reference evidence="10" key="1">
    <citation type="journal article" date="2020" name="bioRxiv">
        <title>Hybrid origin of Populus tomentosa Carr. identified through genome sequencing and phylogenomic analysis.</title>
        <authorList>
            <person name="An X."/>
            <person name="Gao K."/>
            <person name="Chen Z."/>
            <person name="Li J."/>
            <person name="Yang X."/>
            <person name="Yang X."/>
            <person name="Zhou J."/>
            <person name="Guo T."/>
            <person name="Zhao T."/>
            <person name="Huang S."/>
            <person name="Miao D."/>
            <person name="Khan W.U."/>
            <person name="Rao P."/>
            <person name="Ye M."/>
            <person name="Lei B."/>
            <person name="Liao W."/>
            <person name="Wang J."/>
            <person name="Ji L."/>
            <person name="Li Y."/>
            <person name="Guo B."/>
            <person name="Mustafa N.S."/>
            <person name="Li S."/>
            <person name="Yun Q."/>
            <person name="Keller S.R."/>
            <person name="Mao J."/>
            <person name="Zhang R."/>
            <person name="Strauss S.H."/>
        </authorList>
    </citation>
    <scope>NUCLEOTIDE SEQUENCE</scope>
    <source>
        <strain evidence="10">GM15</strain>
        <tissue evidence="10">Leaf</tissue>
    </source>
</reference>
<dbReference type="EMBL" id="JAAWWB010000010">
    <property type="protein sequence ID" value="KAG6773306.1"/>
    <property type="molecule type" value="Genomic_DNA"/>
</dbReference>
<dbReference type="AlphaFoldDB" id="A0A8X7ZQC2"/>
<protein>
    <recommendedName>
        <fullName evidence="9">Protein kinase domain-containing protein</fullName>
    </recommendedName>
</protein>
<evidence type="ECO:0000256" key="1">
    <source>
        <dbReference type="ARBA" id="ARBA00006485"/>
    </source>
</evidence>
<dbReference type="PROSITE" id="PS00107">
    <property type="entry name" value="PROTEIN_KINASE_ATP"/>
    <property type="match status" value="1"/>
</dbReference>
<evidence type="ECO:0000313" key="10">
    <source>
        <dbReference type="EMBL" id="KAG6773306.1"/>
    </source>
</evidence>
<dbReference type="SMART" id="SM00220">
    <property type="entry name" value="S_TKc"/>
    <property type="match status" value="1"/>
</dbReference>
<evidence type="ECO:0000256" key="4">
    <source>
        <dbReference type="ARBA" id="ARBA00022741"/>
    </source>
</evidence>
<feature type="compositionally biased region" description="Basic and acidic residues" evidence="8">
    <location>
        <begin position="440"/>
        <end position="455"/>
    </location>
</feature>
<dbReference type="GO" id="GO:0032968">
    <property type="term" value="P:positive regulation of transcription elongation by RNA polymerase II"/>
    <property type="evidence" value="ECO:0007669"/>
    <property type="project" value="TreeGrafter"/>
</dbReference>
<feature type="region of interest" description="Disordered" evidence="8">
    <location>
        <begin position="549"/>
        <end position="604"/>
    </location>
</feature>
<dbReference type="CDD" id="cd07840">
    <property type="entry name" value="STKc_CDK9_like"/>
    <property type="match status" value="1"/>
</dbReference>
<dbReference type="PROSITE" id="PS00108">
    <property type="entry name" value="PROTEIN_KINASE_ST"/>
    <property type="match status" value="1"/>
</dbReference>
<keyword evidence="4 7" id="KW-0547">Nucleotide-binding</keyword>
<dbReference type="InterPro" id="IPR017441">
    <property type="entry name" value="Protein_kinase_ATP_BS"/>
</dbReference>
<dbReference type="PANTHER" id="PTHR24056:SF579">
    <property type="entry name" value="PROTEIN KINASE DOMAIN-CONTAINING PROTEIN"/>
    <property type="match status" value="1"/>
</dbReference>
<keyword evidence="5" id="KW-0418">Kinase</keyword>
<dbReference type="InterPro" id="IPR008271">
    <property type="entry name" value="Ser/Thr_kinase_AS"/>
</dbReference>
<comment type="similarity">
    <text evidence="1">Belongs to the protein kinase superfamily. CMGC Ser/Thr protein kinase family. CDC2/CDKX subfamily.</text>
</comment>
<dbReference type="GO" id="GO:0005524">
    <property type="term" value="F:ATP binding"/>
    <property type="evidence" value="ECO:0007669"/>
    <property type="project" value="UniProtKB-UniRule"/>
</dbReference>
<keyword evidence="11" id="KW-1185">Reference proteome</keyword>
<dbReference type="PROSITE" id="PS50011">
    <property type="entry name" value="PROTEIN_KINASE_DOM"/>
    <property type="match status" value="1"/>
</dbReference>
<sequence length="604" mass="67397">MGCVLGREVSSGIVSESKEVKNSRVESNRKVEDVSVTKTDTTSSVVEIQNEETQEEKVDGDKKPRGERRRSRKPSNLPGQMRGEQVAAGWPPWLSAVCGEALNGWIPRRADTFEKIDKIGSGTYSNVYKARDLLTGKVVALKKVRFDNLEPESVKFMAREILILRRLNHPNVVKLEGLVTSRMSCSLYLVFEYMEHDLAGLAASPAVKFTEAQVKCYMHQLLSGLEHCHKRGVLHRDIKGSNLLIDNEGILRIADFGLASFFDPNHKHPMTSRVVTLWYRPPELLLGATDYGVSIDLWSAGCILAELLAGKPIMPGRTEVEQLHKIYKLCGSPSDEYWKKSRLPNATLFKPREPYKRCIRETFKDFPPSSLPLIETLLAIDPVERQTAAAALKSEVSYDIFNSFVVFWSLQLLPHLHTCVMFFTTEPYACEPSSLPKYPPSKEMDAKRRDDEARRLRAASKAQGDAAKKTRTRERHARAMPAPDANAELQSNIDRRRLINHANAKSKSEKFPPPHQDGALGYTLGSSHHIDPALVPPDVPFSTTSFTYSKDPIQTWSGPLVDPAGVGAPRRKKKNTGDARGSSNPSTGKDKSRDAQLKGKKSMA</sequence>
<dbReference type="InterPro" id="IPR050108">
    <property type="entry name" value="CDK"/>
</dbReference>
<organism evidence="10 11">
    <name type="scientific">Populus tomentosa</name>
    <name type="common">Chinese white poplar</name>
    <dbReference type="NCBI Taxonomy" id="118781"/>
    <lineage>
        <taxon>Eukaryota</taxon>
        <taxon>Viridiplantae</taxon>
        <taxon>Streptophyta</taxon>
        <taxon>Embryophyta</taxon>
        <taxon>Tracheophyta</taxon>
        <taxon>Spermatophyta</taxon>
        <taxon>Magnoliopsida</taxon>
        <taxon>eudicotyledons</taxon>
        <taxon>Gunneridae</taxon>
        <taxon>Pentapetalae</taxon>
        <taxon>rosids</taxon>
        <taxon>fabids</taxon>
        <taxon>Malpighiales</taxon>
        <taxon>Salicaceae</taxon>
        <taxon>Saliceae</taxon>
        <taxon>Populus</taxon>
    </lineage>
</organism>
<dbReference type="FunFam" id="3.30.200.20:FF:000021">
    <property type="entry name" value="probable serine/threonine-protein kinase At1g54610"/>
    <property type="match status" value="1"/>
</dbReference>
<keyword evidence="2" id="KW-0723">Serine/threonine-protein kinase</keyword>
<feature type="region of interest" description="Disordered" evidence="8">
    <location>
        <begin position="434"/>
        <end position="524"/>
    </location>
</feature>
<feature type="compositionally biased region" description="Basic residues" evidence="8">
    <location>
        <begin position="469"/>
        <end position="478"/>
    </location>
</feature>
<comment type="caution">
    <text evidence="10">The sequence shown here is derived from an EMBL/GenBank/DDBJ whole genome shotgun (WGS) entry which is preliminary data.</text>
</comment>
<feature type="compositionally biased region" description="Low complexity" evidence="8">
    <location>
        <begin position="36"/>
        <end position="47"/>
    </location>
</feature>
<feature type="compositionally biased region" description="Basic and acidic residues" evidence="8">
    <location>
        <begin position="588"/>
        <end position="597"/>
    </location>
</feature>
<feature type="domain" description="Protein kinase" evidence="9">
    <location>
        <begin position="113"/>
        <end position="405"/>
    </location>
</feature>
<accession>A0A8X7ZQC2</accession>
<dbReference type="GO" id="GO:0000307">
    <property type="term" value="C:cyclin-dependent protein kinase holoenzyme complex"/>
    <property type="evidence" value="ECO:0007669"/>
    <property type="project" value="TreeGrafter"/>
</dbReference>
<evidence type="ECO:0000256" key="8">
    <source>
        <dbReference type="SAM" id="MobiDB-lite"/>
    </source>
</evidence>
<feature type="compositionally biased region" description="Basic and acidic residues" evidence="8">
    <location>
        <begin position="55"/>
        <end position="64"/>
    </location>
</feature>
<dbReference type="GO" id="GO:0008353">
    <property type="term" value="F:RNA polymerase II CTD heptapeptide repeat kinase activity"/>
    <property type="evidence" value="ECO:0007669"/>
    <property type="project" value="TreeGrafter"/>
</dbReference>
<evidence type="ECO:0000256" key="5">
    <source>
        <dbReference type="ARBA" id="ARBA00022777"/>
    </source>
</evidence>
<evidence type="ECO:0000256" key="2">
    <source>
        <dbReference type="ARBA" id="ARBA00022527"/>
    </source>
</evidence>
<dbReference type="FunFam" id="1.10.510.10:FF:000043">
    <property type="entry name" value="probable serine/threonine-protein kinase At1g54610"/>
    <property type="match status" value="1"/>
</dbReference>
<evidence type="ECO:0000259" key="9">
    <source>
        <dbReference type="PROSITE" id="PS50011"/>
    </source>
</evidence>
<feature type="binding site" evidence="7">
    <location>
        <position position="142"/>
    </location>
    <ligand>
        <name>ATP</name>
        <dbReference type="ChEBI" id="CHEBI:30616"/>
    </ligand>
</feature>
<dbReference type="GO" id="GO:0005634">
    <property type="term" value="C:nucleus"/>
    <property type="evidence" value="ECO:0007669"/>
    <property type="project" value="TreeGrafter"/>
</dbReference>
<dbReference type="InterPro" id="IPR000719">
    <property type="entry name" value="Prot_kinase_dom"/>
</dbReference>
<keyword evidence="3" id="KW-0808">Transferase</keyword>
<evidence type="ECO:0000313" key="11">
    <source>
        <dbReference type="Proteomes" id="UP000886885"/>
    </source>
</evidence>
<feature type="region of interest" description="Disordered" evidence="8">
    <location>
        <begin position="1"/>
        <end position="84"/>
    </location>
</feature>
<evidence type="ECO:0000256" key="6">
    <source>
        <dbReference type="ARBA" id="ARBA00022840"/>
    </source>
</evidence>
<name>A0A8X7ZQC2_POPTO</name>
<evidence type="ECO:0000256" key="7">
    <source>
        <dbReference type="PROSITE-ProRule" id="PRU10141"/>
    </source>
</evidence>
<keyword evidence="6 7" id="KW-0067">ATP-binding</keyword>
<evidence type="ECO:0000256" key="3">
    <source>
        <dbReference type="ARBA" id="ARBA00022679"/>
    </source>
</evidence>
<dbReference type="OrthoDB" id="28397at2759"/>
<feature type="compositionally biased region" description="Basic and acidic residues" evidence="8">
    <location>
        <begin position="16"/>
        <end position="35"/>
    </location>
</feature>
<gene>
    <name evidence="10" type="ORF">POTOM_020571</name>
</gene>
<dbReference type="Pfam" id="PF00069">
    <property type="entry name" value="Pkinase"/>
    <property type="match status" value="1"/>
</dbReference>